<reference evidence="6" key="1">
    <citation type="submission" date="2021-01" db="EMBL/GenBank/DDBJ databases">
        <authorList>
            <person name="Corre E."/>
            <person name="Pelletier E."/>
            <person name="Niang G."/>
            <person name="Scheremetjew M."/>
            <person name="Finn R."/>
            <person name="Kale V."/>
            <person name="Holt S."/>
            <person name="Cochrane G."/>
            <person name="Meng A."/>
            <person name="Brown T."/>
            <person name="Cohen L."/>
        </authorList>
    </citation>
    <scope>NUCLEOTIDE SEQUENCE</scope>
    <source>
        <strain evidence="6">CCMP622</strain>
    </source>
</reference>
<comment type="cofactor">
    <cofactor evidence="1">
        <name>Mn(2+)</name>
        <dbReference type="ChEBI" id="CHEBI:29035"/>
    </cofactor>
</comment>
<organism evidence="6">
    <name type="scientific">Lotharella oceanica</name>
    <dbReference type="NCBI Taxonomy" id="641309"/>
    <lineage>
        <taxon>Eukaryota</taxon>
        <taxon>Sar</taxon>
        <taxon>Rhizaria</taxon>
        <taxon>Cercozoa</taxon>
        <taxon>Chlorarachniophyceae</taxon>
        <taxon>Lotharella</taxon>
    </lineage>
</organism>
<evidence type="ECO:0000259" key="5">
    <source>
        <dbReference type="SMART" id="SM01131"/>
    </source>
</evidence>
<dbReference type="InterPro" id="IPR004097">
    <property type="entry name" value="DHHA2"/>
</dbReference>
<evidence type="ECO:0000256" key="4">
    <source>
        <dbReference type="ARBA" id="ARBA00023211"/>
    </source>
</evidence>
<sequence>MPSTSLKTFLRNAHASLGKIRSAAPSSSGASSKMTFVMGNQASDLDSMVAAVVYSFFLQTLSKSPDIRFSPLINIPRQHFPLRGEAADAFSSAGVDVSLVPFEDEVDLKKLSDAKGLSVILVDHNKLADNQEFLSPHVAGIIDHHKEEGLYDSTCTHGRIVEPIGSCCSLVALRALKEAPEIITPEIATLLTSVILLDTSCMSTEVKKGTPKDQQALHQLEKKGGIKSSSYSSLYETLLKARNDISKLNSAQLLIKDTKYGTINGWTFAIAGVPLSVEGWMARDEEMITAFDAMLKDQKLDFLIAMTMYTSEEHGFSRQLVVTGKDAKASETLASSLVEAKTLELKPLPKSPKAGNGSVFCHAYQQGNIRASRKQVMPMVNDILGSSQPKAEEDCSKL</sequence>
<dbReference type="GO" id="GO:0005737">
    <property type="term" value="C:cytoplasm"/>
    <property type="evidence" value="ECO:0007669"/>
    <property type="project" value="InterPro"/>
</dbReference>
<accession>A0A7S2TLT5</accession>
<dbReference type="EMBL" id="HBHP01011258">
    <property type="protein sequence ID" value="CAD9758000.1"/>
    <property type="molecule type" value="Transcribed_RNA"/>
</dbReference>
<keyword evidence="4" id="KW-0464">Manganese</keyword>
<protein>
    <recommendedName>
        <fullName evidence="5">DHHA2 domain-containing protein</fullName>
    </recommendedName>
</protein>
<evidence type="ECO:0000256" key="3">
    <source>
        <dbReference type="ARBA" id="ARBA00022801"/>
    </source>
</evidence>
<dbReference type="GO" id="GO:0004309">
    <property type="term" value="F:exopolyphosphatase activity"/>
    <property type="evidence" value="ECO:0007669"/>
    <property type="project" value="TreeGrafter"/>
</dbReference>
<keyword evidence="2" id="KW-0479">Metal-binding</keyword>
<dbReference type="Pfam" id="PF02833">
    <property type="entry name" value="DHHA2"/>
    <property type="match status" value="1"/>
</dbReference>
<dbReference type="InterPro" id="IPR038222">
    <property type="entry name" value="DHHA2_dom_sf"/>
</dbReference>
<dbReference type="PANTHER" id="PTHR12112">
    <property type="entry name" value="BNIP - RELATED"/>
    <property type="match status" value="1"/>
</dbReference>
<dbReference type="InterPro" id="IPR038763">
    <property type="entry name" value="DHH_sf"/>
</dbReference>
<evidence type="ECO:0000256" key="1">
    <source>
        <dbReference type="ARBA" id="ARBA00001936"/>
    </source>
</evidence>
<proteinExistence type="predicted"/>
<dbReference type="SUPFAM" id="SSF64182">
    <property type="entry name" value="DHH phosphoesterases"/>
    <property type="match status" value="1"/>
</dbReference>
<keyword evidence="3" id="KW-0378">Hydrolase</keyword>
<dbReference type="Gene3D" id="3.90.1640.10">
    <property type="entry name" value="inorganic pyrophosphatase (n-terminal core)"/>
    <property type="match status" value="1"/>
</dbReference>
<evidence type="ECO:0000313" key="6">
    <source>
        <dbReference type="EMBL" id="CAD9758000.1"/>
    </source>
</evidence>
<gene>
    <name evidence="6" type="ORF">LSP00402_LOCUS6967</name>
</gene>
<dbReference type="AlphaFoldDB" id="A0A7S2TLT5"/>
<dbReference type="Gene3D" id="3.10.310.20">
    <property type="entry name" value="DHHA2 domain"/>
    <property type="match status" value="1"/>
</dbReference>
<evidence type="ECO:0000256" key="2">
    <source>
        <dbReference type="ARBA" id="ARBA00022723"/>
    </source>
</evidence>
<dbReference type="Pfam" id="PF01368">
    <property type="entry name" value="DHH"/>
    <property type="match status" value="1"/>
</dbReference>
<dbReference type="GO" id="GO:0046872">
    <property type="term" value="F:metal ion binding"/>
    <property type="evidence" value="ECO:0007669"/>
    <property type="project" value="UniProtKB-KW"/>
</dbReference>
<dbReference type="PANTHER" id="PTHR12112:SF39">
    <property type="entry name" value="EG:152A3.5 PROTEIN (FBGN0003116_PN PROTEIN)"/>
    <property type="match status" value="1"/>
</dbReference>
<name>A0A7S2TLT5_9EUKA</name>
<dbReference type="SMART" id="SM01131">
    <property type="entry name" value="DHHA2"/>
    <property type="match status" value="1"/>
</dbReference>
<dbReference type="InterPro" id="IPR001667">
    <property type="entry name" value="DDH_dom"/>
</dbReference>
<feature type="domain" description="DHHA2" evidence="5">
    <location>
        <begin position="235"/>
        <end position="384"/>
    </location>
</feature>